<dbReference type="PANTHER" id="PTHR43065:SF10">
    <property type="entry name" value="PEROXIDE STRESS-ACTIVATED HISTIDINE KINASE MAK3"/>
    <property type="match status" value="1"/>
</dbReference>
<dbReference type="Gene3D" id="1.10.287.130">
    <property type="match status" value="1"/>
</dbReference>
<dbReference type="InterPro" id="IPR000700">
    <property type="entry name" value="PAS-assoc_C"/>
</dbReference>
<dbReference type="Pfam" id="PF02518">
    <property type="entry name" value="HATPase_c"/>
    <property type="match status" value="1"/>
</dbReference>
<comment type="caution">
    <text evidence="17">The sequence shown here is derived from an EMBL/GenBank/DDBJ whole genome shotgun (WGS) entry which is preliminary data.</text>
</comment>
<dbReference type="CDD" id="cd00130">
    <property type="entry name" value="PAS"/>
    <property type="match status" value="1"/>
</dbReference>
<evidence type="ECO:0000313" key="18">
    <source>
        <dbReference type="Proteomes" id="UP001194539"/>
    </source>
</evidence>
<feature type="transmembrane region" description="Helical" evidence="13">
    <location>
        <begin position="34"/>
        <end position="51"/>
    </location>
</feature>
<dbReference type="InterPro" id="IPR005467">
    <property type="entry name" value="His_kinase_dom"/>
</dbReference>
<evidence type="ECO:0000256" key="9">
    <source>
        <dbReference type="ARBA" id="ARBA00022840"/>
    </source>
</evidence>
<dbReference type="InterPro" id="IPR025201">
    <property type="entry name" value="KdpD_TM"/>
</dbReference>
<feature type="domain" description="Histidine kinase" evidence="14">
    <location>
        <begin position="260"/>
        <end position="473"/>
    </location>
</feature>
<dbReference type="Gene3D" id="3.30.450.20">
    <property type="entry name" value="PAS domain"/>
    <property type="match status" value="1"/>
</dbReference>
<evidence type="ECO:0000256" key="7">
    <source>
        <dbReference type="ARBA" id="ARBA00022741"/>
    </source>
</evidence>
<dbReference type="SMART" id="SM00091">
    <property type="entry name" value="PAS"/>
    <property type="match status" value="1"/>
</dbReference>
<dbReference type="Proteomes" id="UP001194539">
    <property type="component" value="Unassembled WGS sequence"/>
</dbReference>
<dbReference type="SUPFAM" id="SSF47384">
    <property type="entry name" value="Homodimeric domain of signal transducing histidine kinase"/>
    <property type="match status" value="1"/>
</dbReference>
<evidence type="ECO:0000256" key="5">
    <source>
        <dbReference type="ARBA" id="ARBA00022679"/>
    </source>
</evidence>
<evidence type="ECO:0000256" key="12">
    <source>
        <dbReference type="ARBA" id="ARBA00023136"/>
    </source>
</evidence>
<organism evidence="17 18">
    <name type="scientific">Bradyrhizobium diversitatis</name>
    <dbReference type="NCBI Taxonomy" id="2755406"/>
    <lineage>
        <taxon>Bacteria</taxon>
        <taxon>Pseudomonadati</taxon>
        <taxon>Pseudomonadota</taxon>
        <taxon>Alphaproteobacteria</taxon>
        <taxon>Hyphomicrobiales</taxon>
        <taxon>Nitrobacteraceae</taxon>
        <taxon>Bradyrhizobium</taxon>
    </lineage>
</organism>
<dbReference type="InterPro" id="IPR035965">
    <property type="entry name" value="PAS-like_dom_sf"/>
</dbReference>
<evidence type="ECO:0000256" key="1">
    <source>
        <dbReference type="ARBA" id="ARBA00000085"/>
    </source>
</evidence>
<dbReference type="SUPFAM" id="SSF55874">
    <property type="entry name" value="ATPase domain of HSP90 chaperone/DNA topoisomerase II/histidine kinase"/>
    <property type="match status" value="1"/>
</dbReference>
<evidence type="ECO:0000256" key="11">
    <source>
        <dbReference type="ARBA" id="ARBA00023012"/>
    </source>
</evidence>
<keyword evidence="7" id="KW-0547">Nucleotide-binding</keyword>
<dbReference type="InterPro" id="IPR013767">
    <property type="entry name" value="PAS_fold"/>
</dbReference>
<dbReference type="EMBL" id="JACEGD010000062">
    <property type="protein sequence ID" value="MBH5391921.1"/>
    <property type="molecule type" value="Genomic_DNA"/>
</dbReference>
<dbReference type="Gene3D" id="6.10.250.2580">
    <property type="match status" value="1"/>
</dbReference>
<feature type="domain" description="PAS" evidence="15">
    <location>
        <begin position="113"/>
        <end position="165"/>
    </location>
</feature>
<dbReference type="InterPro" id="IPR036097">
    <property type="entry name" value="HisK_dim/P_sf"/>
</dbReference>
<evidence type="ECO:0000256" key="6">
    <source>
        <dbReference type="ARBA" id="ARBA00022692"/>
    </source>
</evidence>
<dbReference type="Pfam" id="PF00989">
    <property type="entry name" value="PAS"/>
    <property type="match status" value="1"/>
</dbReference>
<dbReference type="Gene3D" id="3.30.565.10">
    <property type="entry name" value="Histidine kinase-like ATPase, C-terminal domain"/>
    <property type="match status" value="1"/>
</dbReference>
<protein>
    <recommendedName>
        <fullName evidence="3">histidine kinase</fullName>
        <ecNumber evidence="3">2.7.13.3</ecNumber>
    </recommendedName>
</protein>
<dbReference type="CDD" id="cd00082">
    <property type="entry name" value="HisKA"/>
    <property type="match status" value="1"/>
</dbReference>
<dbReference type="InterPro" id="IPR004358">
    <property type="entry name" value="Sig_transdc_His_kin-like_C"/>
</dbReference>
<keyword evidence="4" id="KW-0597">Phosphoprotein</keyword>
<evidence type="ECO:0000259" key="14">
    <source>
        <dbReference type="PROSITE" id="PS50109"/>
    </source>
</evidence>
<evidence type="ECO:0000256" key="4">
    <source>
        <dbReference type="ARBA" id="ARBA00022553"/>
    </source>
</evidence>
<keyword evidence="11" id="KW-0902">Two-component regulatory system</keyword>
<dbReference type="RefSeq" id="WP_197969503.1">
    <property type="nucleotide sequence ID" value="NZ_JACEGD010000062.1"/>
</dbReference>
<dbReference type="SMART" id="SM00388">
    <property type="entry name" value="HisKA"/>
    <property type="match status" value="1"/>
</dbReference>
<dbReference type="Pfam" id="PF13493">
    <property type="entry name" value="DUF4118"/>
    <property type="match status" value="1"/>
</dbReference>
<evidence type="ECO:0000313" key="17">
    <source>
        <dbReference type="EMBL" id="MBH5391921.1"/>
    </source>
</evidence>
<keyword evidence="9" id="KW-0067">ATP-binding</keyword>
<keyword evidence="6 13" id="KW-0812">Transmembrane</keyword>
<comment type="subcellular location">
    <subcellularLocation>
        <location evidence="2">Membrane</location>
        <topology evidence="2">Multi-pass membrane protein</topology>
    </subcellularLocation>
</comment>
<dbReference type="InterPro" id="IPR036890">
    <property type="entry name" value="HATPase_C_sf"/>
</dbReference>
<name>A0ABS0PF50_9BRAD</name>
<sequence>MTAQARFWLRYGAAATASAFIFFLRLALHHHFEDRTFTVIYIPVVVFAAFAGGRGPAIFATLLCLGSSAYFLGASLYSDPANLIDVSFFTVMGPILGVIGDRLRQESEDARYRQAQLQSILDTVPEAMVLIDERGIMRSFSVTAERLFGWSAAEAIGKNVSILMPAPYRQEHDSYLDRYRATGERRIIGLGRIVVGERKDGSTFPMELAVGEANAGAGRYFTGFVRDLTERRTQERRMQELQSELVHVSRLTAMGEMASSLAHELNQPLSAITSYLRGAATLLKPKEVDKERVREAMDRSADQALRAGDIIKRLREFVAKGETEHTIENPATLLEEAAALALVGAREQGVRVSLRCDHDLPDIVVDKVQIQQVALNLIRNGIEAMETTSRRELTIGVTRQNRFAFFSVTDTGTGIAPEIAEKLFQPFVTTKANGMGVGLSICRTIIEAHGGRVAARPSDGGGTVFDFTLPFAETEAADER</sequence>
<gene>
    <name evidence="17" type="ORF">H1B27_37525</name>
</gene>
<dbReference type="EC" id="2.7.13.3" evidence="3"/>
<dbReference type="PROSITE" id="PS50113">
    <property type="entry name" value="PAC"/>
    <property type="match status" value="1"/>
</dbReference>
<dbReference type="SMART" id="SM00387">
    <property type="entry name" value="HATPase_c"/>
    <property type="match status" value="1"/>
</dbReference>
<dbReference type="SUPFAM" id="SSF55785">
    <property type="entry name" value="PYP-like sensor domain (PAS domain)"/>
    <property type="match status" value="1"/>
</dbReference>
<keyword evidence="10 13" id="KW-1133">Transmembrane helix</keyword>
<keyword evidence="12 13" id="KW-0472">Membrane</keyword>
<keyword evidence="18" id="KW-1185">Reference proteome</keyword>
<keyword evidence="5" id="KW-0808">Transferase</keyword>
<dbReference type="Pfam" id="PF00512">
    <property type="entry name" value="HisKA"/>
    <property type="match status" value="1"/>
</dbReference>
<evidence type="ECO:0000256" key="2">
    <source>
        <dbReference type="ARBA" id="ARBA00004141"/>
    </source>
</evidence>
<dbReference type="PROSITE" id="PS50109">
    <property type="entry name" value="HIS_KIN"/>
    <property type="match status" value="1"/>
</dbReference>
<evidence type="ECO:0000256" key="8">
    <source>
        <dbReference type="ARBA" id="ARBA00022777"/>
    </source>
</evidence>
<dbReference type="Gene3D" id="1.20.120.620">
    <property type="entry name" value="Backbone structure of the membrane domain of e. Coli histidine kinase receptor kdpd"/>
    <property type="match status" value="1"/>
</dbReference>
<feature type="domain" description="PAC" evidence="16">
    <location>
        <begin position="181"/>
        <end position="240"/>
    </location>
</feature>
<dbReference type="NCBIfam" id="TIGR00229">
    <property type="entry name" value="sensory_box"/>
    <property type="match status" value="1"/>
</dbReference>
<keyword evidence="8" id="KW-0418">Kinase</keyword>
<dbReference type="PANTHER" id="PTHR43065">
    <property type="entry name" value="SENSOR HISTIDINE KINASE"/>
    <property type="match status" value="1"/>
</dbReference>
<feature type="transmembrane region" description="Helical" evidence="13">
    <location>
        <begin position="58"/>
        <end position="77"/>
    </location>
</feature>
<reference evidence="17 18" key="1">
    <citation type="submission" date="2020-07" db="EMBL/GenBank/DDBJ databases">
        <title>Bradyrhizobium diversity isolated from nodules of indigenous legumes of Western Australia.</title>
        <authorList>
            <person name="Klepa M.S."/>
        </authorList>
    </citation>
    <scope>NUCLEOTIDE SEQUENCE [LARGE SCALE GENOMIC DNA]</scope>
    <source>
        <strain evidence="17 18">CNPSo 4019</strain>
    </source>
</reference>
<evidence type="ECO:0000256" key="10">
    <source>
        <dbReference type="ARBA" id="ARBA00022989"/>
    </source>
</evidence>
<evidence type="ECO:0000256" key="13">
    <source>
        <dbReference type="SAM" id="Phobius"/>
    </source>
</evidence>
<dbReference type="InterPro" id="IPR038318">
    <property type="entry name" value="KdpD_sf"/>
</dbReference>
<evidence type="ECO:0000259" key="15">
    <source>
        <dbReference type="PROSITE" id="PS50112"/>
    </source>
</evidence>
<dbReference type="PRINTS" id="PR00344">
    <property type="entry name" value="BCTRLSENSOR"/>
</dbReference>
<proteinExistence type="predicted"/>
<comment type="catalytic activity">
    <reaction evidence="1">
        <text>ATP + protein L-histidine = ADP + protein N-phospho-L-histidine.</text>
        <dbReference type="EC" id="2.7.13.3"/>
    </reaction>
</comment>
<feature type="transmembrane region" description="Helical" evidence="13">
    <location>
        <begin position="7"/>
        <end position="28"/>
    </location>
</feature>
<dbReference type="InterPro" id="IPR000014">
    <property type="entry name" value="PAS"/>
</dbReference>
<evidence type="ECO:0000256" key="3">
    <source>
        <dbReference type="ARBA" id="ARBA00012438"/>
    </source>
</evidence>
<dbReference type="PROSITE" id="PS50112">
    <property type="entry name" value="PAS"/>
    <property type="match status" value="1"/>
</dbReference>
<evidence type="ECO:0000259" key="16">
    <source>
        <dbReference type="PROSITE" id="PS50113"/>
    </source>
</evidence>
<accession>A0ABS0PF50</accession>
<dbReference type="InterPro" id="IPR003661">
    <property type="entry name" value="HisK_dim/P_dom"/>
</dbReference>
<dbReference type="InterPro" id="IPR003594">
    <property type="entry name" value="HATPase_dom"/>
</dbReference>